<name>A0A7W9DJS6_9SPHI</name>
<gene>
    <name evidence="1" type="ORF">HDE69_002107</name>
</gene>
<comment type="caution">
    <text evidence="1">The sequence shown here is derived from an EMBL/GenBank/DDBJ whole genome shotgun (WGS) entry which is preliminary data.</text>
</comment>
<dbReference type="EMBL" id="JACHCF010000004">
    <property type="protein sequence ID" value="MBB5621054.1"/>
    <property type="molecule type" value="Genomic_DNA"/>
</dbReference>
<dbReference type="RefSeq" id="WP_221270625.1">
    <property type="nucleotide sequence ID" value="NZ_JACHCF010000004.1"/>
</dbReference>
<organism evidence="1 2">
    <name type="scientific">Pedobacter cryoconitis</name>
    <dbReference type="NCBI Taxonomy" id="188932"/>
    <lineage>
        <taxon>Bacteria</taxon>
        <taxon>Pseudomonadati</taxon>
        <taxon>Bacteroidota</taxon>
        <taxon>Sphingobacteriia</taxon>
        <taxon>Sphingobacteriales</taxon>
        <taxon>Sphingobacteriaceae</taxon>
        <taxon>Pedobacter</taxon>
    </lineage>
</organism>
<dbReference type="AlphaFoldDB" id="A0A7W9DJS6"/>
<dbReference type="Proteomes" id="UP000537718">
    <property type="component" value="Unassembled WGS sequence"/>
</dbReference>
<evidence type="ECO:0000313" key="2">
    <source>
        <dbReference type="Proteomes" id="UP000537718"/>
    </source>
</evidence>
<accession>A0A7W9DJS6</accession>
<reference evidence="1 2" key="1">
    <citation type="submission" date="2020-08" db="EMBL/GenBank/DDBJ databases">
        <title>Genomic Encyclopedia of Type Strains, Phase IV (KMG-V): Genome sequencing to study the core and pangenomes of soil and plant-associated prokaryotes.</title>
        <authorList>
            <person name="Whitman W."/>
        </authorList>
    </citation>
    <scope>NUCLEOTIDE SEQUENCE [LARGE SCALE GENOMIC DNA]</scope>
    <source>
        <strain evidence="1 2">MP7CTX6</strain>
    </source>
</reference>
<sequence length="76" mass="8943">MTTTDTMAIFKTINNNELYLYMNGNLIYKRWLVTGYSKVFDVMAYDKHTLLSIRELEHPELTNEAEITQIQNTKPL</sequence>
<evidence type="ECO:0000313" key="1">
    <source>
        <dbReference type="EMBL" id="MBB5621054.1"/>
    </source>
</evidence>
<proteinExistence type="predicted"/>
<protein>
    <submittedName>
        <fullName evidence="1">Uncharacterized protein</fullName>
    </submittedName>
</protein>